<name>A0A2W4XCG4_9CYAN</name>
<dbReference type="Gene3D" id="1.10.3210.10">
    <property type="entry name" value="Hypothetical protein af1432"/>
    <property type="match status" value="1"/>
</dbReference>
<accession>A0A2W4XCG4</accession>
<dbReference type="InterPro" id="IPR003607">
    <property type="entry name" value="HD/PDEase_dom"/>
</dbReference>
<dbReference type="SUPFAM" id="SSF109604">
    <property type="entry name" value="HD-domain/PDEase-like"/>
    <property type="match status" value="1"/>
</dbReference>
<dbReference type="Proteomes" id="UP000249794">
    <property type="component" value="Unassembled WGS sequence"/>
</dbReference>
<gene>
    <name evidence="6" type="ORF">DCF15_11190</name>
</gene>
<comment type="caution">
    <text evidence="6">The sequence shown here is derived from an EMBL/GenBank/DDBJ whole genome shotgun (WGS) entry which is preliminary data.</text>
</comment>
<evidence type="ECO:0000313" key="7">
    <source>
        <dbReference type="Proteomes" id="UP000249794"/>
    </source>
</evidence>
<protein>
    <submittedName>
        <fullName evidence="6">Phosphohydrolase</fullName>
    </submittedName>
</protein>
<evidence type="ECO:0000256" key="4">
    <source>
        <dbReference type="ARBA" id="ARBA00023211"/>
    </source>
</evidence>
<dbReference type="GO" id="GO:0008893">
    <property type="term" value="F:guanosine-3',5'-bis(diphosphate) 3'-diphosphatase activity"/>
    <property type="evidence" value="ECO:0007669"/>
    <property type="project" value="TreeGrafter"/>
</dbReference>
<sequence>MSSKTPALSAEFLQALSFAADKHRHQRRKDIAQTPYINHPIAVAHLLLNEANVKDEAVLIAALLHDTVEDTETTFAEIERTFGDTVCSLVNEVTDDKTLPKAARKQAQIDHAKTLSDRARLIKLADKTANLRDIVSATPVGWSAERIDDYLEWGKSVIDQMRGTHSRLETLFDRAYDQGKAMVKGLS</sequence>
<organism evidence="6 7">
    <name type="scientific">Phormidesmis priestleyi</name>
    <dbReference type="NCBI Taxonomy" id="268141"/>
    <lineage>
        <taxon>Bacteria</taxon>
        <taxon>Bacillati</taxon>
        <taxon>Cyanobacteriota</taxon>
        <taxon>Cyanophyceae</taxon>
        <taxon>Leptolyngbyales</taxon>
        <taxon>Leptolyngbyaceae</taxon>
        <taxon>Phormidesmis</taxon>
    </lineage>
</organism>
<feature type="domain" description="HD" evidence="5">
    <location>
        <begin position="36"/>
        <end position="131"/>
    </location>
</feature>
<reference evidence="6 7" key="2">
    <citation type="submission" date="2018-06" db="EMBL/GenBank/DDBJ databases">
        <title>Metagenomic assembly of (sub)arctic Cyanobacteria and their associated microbiome from non-axenic cultures.</title>
        <authorList>
            <person name="Baurain D."/>
        </authorList>
    </citation>
    <scope>NUCLEOTIDE SEQUENCE [LARGE SCALE GENOMIC DNA]</scope>
    <source>
        <strain evidence="6">ULC027bin1</strain>
    </source>
</reference>
<keyword evidence="4" id="KW-0464">Manganese</keyword>
<dbReference type="InterPro" id="IPR006674">
    <property type="entry name" value="HD_domain"/>
</dbReference>
<evidence type="ECO:0000259" key="5">
    <source>
        <dbReference type="PROSITE" id="PS51831"/>
    </source>
</evidence>
<reference evidence="7" key="1">
    <citation type="submission" date="2018-04" db="EMBL/GenBank/DDBJ databases">
        <authorList>
            <person name="Cornet L."/>
        </authorList>
    </citation>
    <scope>NUCLEOTIDE SEQUENCE [LARGE SCALE GENOMIC DNA]</scope>
</reference>
<comment type="cofactor">
    <cofactor evidence="1">
        <name>Mn(2+)</name>
        <dbReference type="ChEBI" id="CHEBI:29035"/>
    </cofactor>
</comment>
<evidence type="ECO:0000256" key="1">
    <source>
        <dbReference type="ARBA" id="ARBA00001936"/>
    </source>
</evidence>
<evidence type="ECO:0000256" key="3">
    <source>
        <dbReference type="ARBA" id="ARBA00022801"/>
    </source>
</evidence>
<evidence type="ECO:0000256" key="2">
    <source>
        <dbReference type="ARBA" id="ARBA00022723"/>
    </source>
</evidence>
<dbReference type="GO" id="GO:0046872">
    <property type="term" value="F:metal ion binding"/>
    <property type="evidence" value="ECO:0007669"/>
    <property type="project" value="UniProtKB-KW"/>
</dbReference>
<dbReference type="PROSITE" id="PS51831">
    <property type="entry name" value="HD"/>
    <property type="match status" value="1"/>
</dbReference>
<dbReference type="CDD" id="cd00077">
    <property type="entry name" value="HDc"/>
    <property type="match status" value="1"/>
</dbReference>
<dbReference type="InterPro" id="IPR052194">
    <property type="entry name" value="MESH1"/>
</dbReference>
<keyword evidence="3 6" id="KW-0378">Hydrolase</keyword>
<dbReference type="EMBL" id="QBMP01000106">
    <property type="protein sequence ID" value="PZO54860.1"/>
    <property type="molecule type" value="Genomic_DNA"/>
</dbReference>
<dbReference type="PANTHER" id="PTHR46246:SF1">
    <property type="entry name" value="GUANOSINE-3',5'-BIS(DIPHOSPHATE) 3'-PYROPHOSPHOHYDROLASE MESH1"/>
    <property type="match status" value="1"/>
</dbReference>
<keyword evidence="2" id="KW-0479">Metal-binding</keyword>
<proteinExistence type="predicted"/>
<dbReference type="AlphaFoldDB" id="A0A2W4XCG4"/>
<evidence type="ECO:0000313" key="6">
    <source>
        <dbReference type="EMBL" id="PZO54860.1"/>
    </source>
</evidence>
<dbReference type="SMART" id="SM00471">
    <property type="entry name" value="HDc"/>
    <property type="match status" value="1"/>
</dbReference>
<dbReference type="FunFam" id="1.10.3210.10:FF:000012">
    <property type="entry name" value="HD domain containing 3"/>
    <property type="match status" value="1"/>
</dbReference>
<dbReference type="PANTHER" id="PTHR46246">
    <property type="entry name" value="GUANOSINE-3',5'-BIS(DIPHOSPHATE) 3'-PYROPHOSPHOHYDROLASE MESH1"/>
    <property type="match status" value="1"/>
</dbReference>
<dbReference type="Pfam" id="PF13328">
    <property type="entry name" value="HD_4"/>
    <property type="match status" value="1"/>
</dbReference>